<feature type="region of interest" description="Disordered" evidence="4">
    <location>
        <begin position="1"/>
        <end position="39"/>
    </location>
</feature>
<evidence type="ECO:0000256" key="2">
    <source>
        <dbReference type="ARBA" id="ARBA00022612"/>
    </source>
</evidence>
<dbReference type="Proteomes" id="UP001057375">
    <property type="component" value="Unassembled WGS sequence"/>
</dbReference>
<evidence type="ECO:0000256" key="3">
    <source>
        <dbReference type="ARBA" id="ARBA00023219"/>
    </source>
</evidence>
<gene>
    <name evidence="5" type="ORF">ADUPG1_002017</name>
</gene>
<dbReference type="InterPro" id="IPR020991">
    <property type="entry name" value="Connector_podovirus"/>
</dbReference>
<organism evidence="5 6">
    <name type="scientific">Aduncisulcus paluster</name>
    <dbReference type="NCBI Taxonomy" id="2918883"/>
    <lineage>
        <taxon>Eukaryota</taxon>
        <taxon>Metamonada</taxon>
        <taxon>Carpediemonas-like organisms</taxon>
        <taxon>Aduncisulcus</taxon>
    </lineage>
</organism>
<feature type="non-terminal residue" evidence="5">
    <location>
        <position position="126"/>
    </location>
</feature>
<evidence type="ECO:0000256" key="4">
    <source>
        <dbReference type="SAM" id="MobiDB-lite"/>
    </source>
</evidence>
<sequence length="126" mass="14111">KEAEARAKKEADEEEARQNAEATAKAEEEKKARAAQQGRSKTLMGLVETLLKRKASLDTLRDKWVPLWKELAEYILPRKGFGLEPGSEATQRIMDSTPTDAMVKYCSVIVSLLGSDFEVRAKDKDL</sequence>
<comment type="caution">
    <text evidence="5">The sequence shown here is derived from an EMBL/GenBank/DDBJ whole genome shotgun (WGS) entry which is preliminary data.</text>
</comment>
<feature type="non-terminal residue" evidence="5">
    <location>
        <position position="1"/>
    </location>
</feature>
<name>A0ABQ5KFU2_9EUKA</name>
<evidence type="ECO:0000313" key="5">
    <source>
        <dbReference type="EMBL" id="GKT31402.1"/>
    </source>
</evidence>
<comment type="subcellular location">
    <subcellularLocation>
        <location evidence="1">Virion</location>
    </subcellularLocation>
</comment>
<dbReference type="EMBL" id="BQXS01002113">
    <property type="protein sequence ID" value="GKT31402.1"/>
    <property type="molecule type" value="Genomic_DNA"/>
</dbReference>
<accession>A0ABQ5KFU2</accession>
<proteinExistence type="predicted"/>
<reference evidence="5" key="1">
    <citation type="submission" date="2022-03" db="EMBL/GenBank/DDBJ databases">
        <title>Draft genome sequence of Aduncisulcus paluster, a free-living microaerophilic Fornicata.</title>
        <authorList>
            <person name="Yuyama I."/>
            <person name="Kume K."/>
            <person name="Tamura T."/>
            <person name="Inagaki Y."/>
            <person name="Hashimoto T."/>
        </authorList>
    </citation>
    <scope>NUCLEOTIDE SEQUENCE</scope>
    <source>
        <strain evidence="5">NY0171</strain>
    </source>
</reference>
<keyword evidence="3" id="KW-0231">Viral genome packaging</keyword>
<protein>
    <submittedName>
        <fullName evidence="5">Head-to-tail connector protein, podovirus-type like protein</fullName>
    </submittedName>
</protein>
<keyword evidence="6" id="KW-1185">Reference proteome</keyword>
<feature type="compositionally biased region" description="Basic and acidic residues" evidence="4">
    <location>
        <begin position="1"/>
        <end position="11"/>
    </location>
</feature>
<keyword evidence="2" id="KW-1188">Viral release from host cell</keyword>
<dbReference type="Pfam" id="PF12236">
    <property type="entry name" value="Head-tail_con"/>
    <property type="match status" value="1"/>
</dbReference>
<evidence type="ECO:0000256" key="1">
    <source>
        <dbReference type="ARBA" id="ARBA00004328"/>
    </source>
</evidence>
<evidence type="ECO:0000313" key="6">
    <source>
        <dbReference type="Proteomes" id="UP001057375"/>
    </source>
</evidence>